<gene>
    <name evidence="2" type="ORF">RBSH_03377</name>
</gene>
<evidence type="ECO:0000313" key="3">
    <source>
        <dbReference type="Proteomes" id="UP000007993"/>
    </source>
</evidence>
<evidence type="ECO:0000256" key="1">
    <source>
        <dbReference type="SAM" id="MobiDB-lite"/>
    </source>
</evidence>
<dbReference type="Proteomes" id="UP000007993">
    <property type="component" value="Unassembled WGS sequence"/>
</dbReference>
<dbReference type="EMBL" id="AMCW01000099">
    <property type="protein sequence ID" value="EKK01310.1"/>
    <property type="molecule type" value="Genomic_DNA"/>
</dbReference>
<dbReference type="AlphaFoldDB" id="K5CCQ4"/>
<proteinExistence type="predicted"/>
<protein>
    <submittedName>
        <fullName evidence="2">Uncharacterized protein</fullName>
    </submittedName>
</protein>
<name>K5CCQ4_RHOBT</name>
<dbReference type="PATRIC" id="fig|993517.3.peg.3660"/>
<accession>K5CCQ4</accession>
<feature type="region of interest" description="Disordered" evidence="1">
    <location>
        <begin position="14"/>
        <end position="38"/>
    </location>
</feature>
<sequence>MSGFELRASLFKSMNNSSSHDVQPWLSQEKARESTRAV</sequence>
<feature type="compositionally biased region" description="Basic and acidic residues" evidence="1">
    <location>
        <begin position="29"/>
        <end position="38"/>
    </location>
</feature>
<reference evidence="2 3" key="1">
    <citation type="journal article" date="2013" name="Mar. Genomics">
        <title>Expression of sulfatases in Rhodopirellula baltica and the diversity of sulfatases in the genus Rhodopirellula.</title>
        <authorList>
            <person name="Wegner C.E."/>
            <person name="Richter-Heitmann T."/>
            <person name="Klindworth A."/>
            <person name="Klockow C."/>
            <person name="Richter M."/>
            <person name="Achstetter T."/>
            <person name="Glockner F.O."/>
            <person name="Harder J."/>
        </authorList>
    </citation>
    <scope>NUCLEOTIDE SEQUENCE [LARGE SCALE GENOMIC DNA]</scope>
    <source>
        <strain evidence="2 3">SH28</strain>
    </source>
</reference>
<comment type="caution">
    <text evidence="2">The sequence shown here is derived from an EMBL/GenBank/DDBJ whole genome shotgun (WGS) entry which is preliminary data.</text>
</comment>
<organism evidence="2 3">
    <name type="scientific">Rhodopirellula baltica SH28</name>
    <dbReference type="NCBI Taxonomy" id="993517"/>
    <lineage>
        <taxon>Bacteria</taxon>
        <taxon>Pseudomonadati</taxon>
        <taxon>Planctomycetota</taxon>
        <taxon>Planctomycetia</taxon>
        <taxon>Pirellulales</taxon>
        <taxon>Pirellulaceae</taxon>
        <taxon>Rhodopirellula</taxon>
    </lineage>
</organism>
<evidence type="ECO:0000313" key="2">
    <source>
        <dbReference type="EMBL" id="EKK01310.1"/>
    </source>
</evidence>